<keyword evidence="2" id="KW-0969">Cilium</keyword>
<protein>
    <submittedName>
        <fullName evidence="2">Flagellar hook-length control protein</fullName>
    </submittedName>
</protein>
<evidence type="ECO:0000313" key="2">
    <source>
        <dbReference type="EMBL" id="SCU73569.1"/>
    </source>
</evidence>
<feature type="domain" description="Flagellar hook-length control protein-like C-terminal" evidence="1">
    <location>
        <begin position="40"/>
        <end position="117"/>
    </location>
</feature>
<reference evidence="2" key="1">
    <citation type="submission" date="2016-09" db="EMBL/GenBank/DDBJ databases">
        <authorList>
            <person name="Capua I."/>
            <person name="De Benedictis P."/>
            <person name="Joannis T."/>
            <person name="Lombin L.H."/>
            <person name="Cattoli G."/>
        </authorList>
    </citation>
    <scope>NUCLEOTIDE SEQUENCE</scope>
    <source>
        <strain evidence="2">B9</strain>
    </source>
</reference>
<dbReference type="EMBL" id="FMSH01000024">
    <property type="protein sequence ID" value="SCU73569.1"/>
    <property type="molecule type" value="Genomic_DNA"/>
</dbReference>
<accession>A0A1K0I8K4</accession>
<organism evidence="2">
    <name type="scientific">Cupriavidus necator</name>
    <name type="common">Alcaligenes eutrophus</name>
    <name type="synonym">Ralstonia eutropha</name>
    <dbReference type="NCBI Taxonomy" id="106590"/>
    <lineage>
        <taxon>Bacteria</taxon>
        <taxon>Pseudomonadati</taxon>
        <taxon>Pseudomonadota</taxon>
        <taxon>Betaproteobacteria</taxon>
        <taxon>Burkholderiales</taxon>
        <taxon>Burkholderiaceae</taxon>
        <taxon>Cupriavidus</taxon>
    </lineage>
</organism>
<dbReference type="AlphaFoldDB" id="A0A1K0I8K4"/>
<sequence>MVRQQLELLATQQFRFAGEAWPGVPMEWELLRPDADGAAQARDDSARPWSSRLRLQLPSLGIVEAVLTLGPAGLDARVATPETDVAARFIAARPLLRNQLEAQGIVLQRLSVQTQDNLTEGAAR</sequence>
<gene>
    <name evidence="2" type="ORF">CNECB9_120004</name>
</gene>
<proteinExistence type="predicted"/>
<dbReference type="InterPro" id="IPR021136">
    <property type="entry name" value="Flagellar_hook_control-like_C"/>
</dbReference>
<keyword evidence="2" id="KW-0282">Flagellum</keyword>
<keyword evidence="2" id="KW-0966">Cell projection</keyword>
<name>A0A1K0I8K4_CUPNE</name>
<dbReference type="InterPro" id="IPR038610">
    <property type="entry name" value="FliK-like_C_sf"/>
</dbReference>
<dbReference type="Pfam" id="PF02120">
    <property type="entry name" value="Flg_hook"/>
    <property type="match status" value="1"/>
</dbReference>
<evidence type="ECO:0000259" key="1">
    <source>
        <dbReference type="Pfam" id="PF02120"/>
    </source>
</evidence>
<dbReference type="Gene3D" id="3.30.750.140">
    <property type="match status" value="1"/>
</dbReference>